<evidence type="ECO:0000256" key="1">
    <source>
        <dbReference type="ARBA" id="ARBA00011975"/>
    </source>
</evidence>
<evidence type="ECO:0000256" key="5">
    <source>
        <dbReference type="ARBA" id="ARBA00022747"/>
    </source>
</evidence>
<evidence type="ECO:0000313" key="10">
    <source>
        <dbReference type="Proteomes" id="UP001219605"/>
    </source>
</evidence>
<evidence type="ECO:0000256" key="2">
    <source>
        <dbReference type="ARBA" id="ARBA00022603"/>
    </source>
</evidence>
<dbReference type="PANTHER" id="PTHR10629">
    <property type="entry name" value="CYTOSINE-SPECIFIC METHYLTRANSFERASE"/>
    <property type="match status" value="1"/>
</dbReference>
<name>A0ABY7ZWV3_9ACTN</name>
<organism evidence="9 10">
    <name type="scientific">Micromonospora cathayae</name>
    <dbReference type="NCBI Taxonomy" id="3028804"/>
    <lineage>
        <taxon>Bacteria</taxon>
        <taxon>Bacillati</taxon>
        <taxon>Actinomycetota</taxon>
        <taxon>Actinomycetes</taxon>
        <taxon>Micromonosporales</taxon>
        <taxon>Micromonosporaceae</taxon>
        <taxon>Micromonospora</taxon>
    </lineage>
</organism>
<dbReference type="NCBIfam" id="TIGR00675">
    <property type="entry name" value="dcm"/>
    <property type="match status" value="1"/>
</dbReference>
<evidence type="ECO:0000256" key="8">
    <source>
        <dbReference type="SAM" id="MobiDB-lite"/>
    </source>
</evidence>
<dbReference type="EC" id="2.1.1.37" evidence="1"/>
<gene>
    <name evidence="9" type="ORF">PVK37_08270</name>
</gene>
<dbReference type="PROSITE" id="PS51679">
    <property type="entry name" value="SAM_MT_C5"/>
    <property type="match status" value="1"/>
</dbReference>
<evidence type="ECO:0000256" key="7">
    <source>
        <dbReference type="RuleBase" id="RU000416"/>
    </source>
</evidence>
<keyword evidence="4 6" id="KW-0949">S-adenosyl-L-methionine</keyword>
<feature type="region of interest" description="Disordered" evidence="8">
    <location>
        <begin position="349"/>
        <end position="386"/>
    </location>
</feature>
<evidence type="ECO:0000256" key="4">
    <source>
        <dbReference type="ARBA" id="ARBA00022691"/>
    </source>
</evidence>
<keyword evidence="2 6" id="KW-0489">Methyltransferase</keyword>
<protein>
    <recommendedName>
        <fullName evidence="1">DNA (cytosine-5-)-methyltransferase</fullName>
        <ecNumber evidence="1">2.1.1.37</ecNumber>
    </recommendedName>
</protein>
<proteinExistence type="inferred from homology"/>
<dbReference type="PROSITE" id="PS00095">
    <property type="entry name" value="C5_MTASE_2"/>
    <property type="match status" value="1"/>
</dbReference>
<evidence type="ECO:0000256" key="3">
    <source>
        <dbReference type="ARBA" id="ARBA00022679"/>
    </source>
</evidence>
<feature type="compositionally biased region" description="Polar residues" evidence="8">
    <location>
        <begin position="349"/>
        <end position="358"/>
    </location>
</feature>
<keyword evidence="3 6" id="KW-0808">Transferase</keyword>
<evidence type="ECO:0000313" key="9">
    <source>
        <dbReference type="EMBL" id="WDZ86384.1"/>
    </source>
</evidence>
<dbReference type="GO" id="GO:0032259">
    <property type="term" value="P:methylation"/>
    <property type="evidence" value="ECO:0007669"/>
    <property type="project" value="UniProtKB-KW"/>
</dbReference>
<dbReference type="Gene3D" id="3.90.120.10">
    <property type="entry name" value="DNA Methylase, subunit A, domain 2"/>
    <property type="match status" value="1"/>
</dbReference>
<dbReference type="SUPFAM" id="SSF53335">
    <property type="entry name" value="S-adenosyl-L-methionine-dependent methyltransferases"/>
    <property type="match status" value="1"/>
</dbReference>
<feature type="active site" evidence="6">
    <location>
        <position position="83"/>
    </location>
</feature>
<accession>A0ABY7ZWV3</accession>
<keyword evidence="10" id="KW-1185">Reference proteome</keyword>
<dbReference type="Gene3D" id="3.40.50.150">
    <property type="entry name" value="Vaccinia Virus protein VP39"/>
    <property type="match status" value="1"/>
</dbReference>
<dbReference type="InterPro" id="IPR001525">
    <property type="entry name" value="C5_MeTfrase"/>
</dbReference>
<dbReference type="PRINTS" id="PR00105">
    <property type="entry name" value="C5METTRFRASE"/>
</dbReference>
<dbReference type="GO" id="GO:0008168">
    <property type="term" value="F:methyltransferase activity"/>
    <property type="evidence" value="ECO:0007669"/>
    <property type="project" value="UniProtKB-KW"/>
</dbReference>
<evidence type="ECO:0000256" key="6">
    <source>
        <dbReference type="PROSITE-ProRule" id="PRU01016"/>
    </source>
</evidence>
<dbReference type="Proteomes" id="UP001219605">
    <property type="component" value="Chromosome"/>
</dbReference>
<dbReference type="Pfam" id="PF00145">
    <property type="entry name" value="DNA_methylase"/>
    <property type="match status" value="1"/>
</dbReference>
<dbReference type="InterPro" id="IPR029063">
    <property type="entry name" value="SAM-dependent_MTases_sf"/>
</dbReference>
<comment type="similarity">
    <text evidence="6 7">Belongs to the class I-like SAM-binding methyltransferase superfamily. C5-methyltransferase family.</text>
</comment>
<keyword evidence="5" id="KW-0680">Restriction system</keyword>
<reference evidence="9 10" key="1">
    <citation type="submission" date="2023-02" db="EMBL/GenBank/DDBJ databases">
        <authorList>
            <person name="Mo P."/>
        </authorList>
    </citation>
    <scope>NUCLEOTIDE SEQUENCE [LARGE SCALE GENOMIC DNA]</scope>
    <source>
        <strain evidence="9 10">HUAS 3</strain>
    </source>
</reference>
<dbReference type="PANTHER" id="PTHR10629:SF52">
    <property type="entry name" value="DNA (CYTOSINE-5)-METHYLTRANSFERASE 1"/>
    <property type="match status" value="1"/>
</dbReference>
<dbReference type="InterPro" id="IPR050390">
    <property type="entry name" value="C5-Methyltransferase"/>
</dbReference>
<dbReference type="EMBL" id="CP118615">
    <property type="protein sequence ID" value="WDZ86384.1"/>
    <property type="molecule type" value="Genomic_DNA"/>
</dbReference>
<dbReference type="RefSeq" id="WP_275033192.1">
    <property type="nucleotide sequence ID" value="NZ_CP118615.1"/>
</dbReference>
<sequence>MIRLTCVDLFAGAGGATEGLRSAGFDVIGAVEVDPDAAASYRINHPDVKLWDRDIRLLTATGMRRDLNLNVGELTLLKACPPCQGFSTLGPGGDSAKGSARNDLVLDVIRFVRAFKPSAVLLENVPGLERDARFSRLQKALSALGYQIKSFRLDAAWVGVPQRRRRLIMLAIRGRRVRLPDTVSDLLGEWFTENPTTARTALEQLSSTILEGSNLDRHRVHSPKVLARIKAIPVGGNRFDLPPEHRLACHDNLRARHATASYGRVRLDEPAPTMTTRCTTPACGSFIHPTEHRGLTLREAAAFQTFPPTYAFKGDFGSIERQIGNAVPVRMAKALGATVRRLVQGGSAQLSDCGQSATPGPLPSRLPSTRTPVERAAARPATSRRP</sequence>
<dbReference type="InterPro" id="IPR031303">
    <property type="entry name" value="C5_meth_CS"/>
</dbReference>